<dbReference type="PANTHER" id="PTHR30625:SF18">
    <property type="entry name" value="TONB2 ENERGY TRANSDUCTION SYSTEM INNER MEMBRANE COMPONENT EXBB"/>
    <property type="match status" value="1"/>
</dbReference>
<comment type="subcellular location">
    <subcellularLocation>
        <location evidence="1">Cell membrane</location>
        <topology evidence="1">Multi-pass membrane protein</topology>
    </subcellularLocation>
    <subcellularLocation>
        <location evidence="6">Membrane</location>
        <topology evidence="6">Multi-pass membrane protein</topology>
    </subcellularLocation>
</comment>
<dbReference type="EMBL" id="NTKD01000070">
    <property type="protein sequence ID" value="PDH36332.1"/>
    <property type="molecule type" value="Genomic_DNA"/>
</dbReference>
<protein>
    <submittedName>
        <fullName evidence="9">Biopolymer transporter ExbB</fullName>
    </submittedName>
</protein>
<dbReference type="Proteomes" id="UP000219327">
    <property type="component" value="Unassembled WGS sequence"/>
</dbReference>
<evidence type="ECO:0000256" key="1">
    <source>
        <dbReference type="ARBA" id="ARBA00004651"/>
    </source>
</evidence>
<proteinExistence type="inferred from homology"/>
<dbReference type="InterPro" id="IPR050790">
    <property type="entry name" value="ExbB/TolQ_transport"/>
</dbReference>
<feature type="transmembrane region" description="Helical" evidence="7">
    <location>
        <begin position="18"/>
        <end position="39"/>
    </location>
</feature>
<evidence type="ECO:0000256" key="2">
    <source>
        <dbReference type="ARBA" id="ARBA00022475"/>
    </source>
</evidence>
<evidence type="ECO:0000313" key="10">
    <source>
        <dbReference type="Proteomes" id="UP000219327"/>
    </source>
</evidence>
<feature type="transmembrane region" description="Helical" evidence="7">
    <location>
        <begin position="131"/>
        <end position="152"/>
    </location>
</feature>
<keyword evidence="2" id="KW-1003">Cell membrane</keyword>
<keyword evidence="6" id="KW-0653">Protein transport</keyword>
<evidence type="ECO:0000313" key="9">
    <source>
        <dbReference type="EMBL" id="PDH36332.1"/>
    </source>
</evidence>
<dbReference type="AlphaFoldDB" id="A0A2A5WIV6"/>
<evidence type="ECO:0000256" key="4">
    <source>
        <dbReference type="ARBA" id="ARBA00022989"/>
    </source>
</evidence>
<sequence>MENILVAIRTYFEAGGDVLWLIAAATFVMWLVIFERFLFLFTEHKKDVAQVLVYWNNRSERQSWTAEAISERLISEVNAKLNTNMAMIKTLISLLPLLGLLGTVTGMIQVFEAMNHTGGNARSMAAGVSAATIPTMSGMVATLSGVFANTFLMSKISDEEEYIKDNLSTDY</sequence>
<organism evidence="9 10">
    <name type="scientific">OM182 bacterium MED-G24</name>
    <dbReference type="NCBI Taxonomy" id="1986255"/>
    <lineage>
        <taxon>Bacteria</taxon>
        <taxon>Pseudomonadati</taxon>
        <taxon>Pseudomonadota</taxon>
        <taxon>Gammaproteobacteria</taxon>
        <taxon>OMG group</taxon>
        <taxon>OM182 clade</taxon>
    </lineage>
</organism>
<reference evidence="9 10" key="1">
    <citation type="submission" date="2017-08" db="EMBL/GenBank/DDBJ databases">
        <title>Fine stratification of microbial communities through a metagenomic profile of the photic zone.</title>
        <authorList>
            <person name="Haro-Moreno J.M."/>
            <person name="Lopez-Perez M."/>
            <person name="De La Torre J."/>
            <person name="Picazo A."/>
            <person name="Camacho A."/>
            <person name="Rodriguez-Valera F."/>
        </authorList>
    </citation>
    <scope>NUCLEOTIDE SEQUENCE [LARGE SCALE GENOMIC DNA]</scope>
    <source>
        <strain evidence="9">MED-G24</strain>
    </source>
</reference>
<dbReference type="InterPro" id="IPR002898">
    <property type="entry name" value="MotA_ExbB_proton_chnl"/>
</dbReference>
<evidence type="ECO:0000256" key="5">
    <source>
        <dbReference type="ARBA" id="ARBA00023136"/>
    </source>
</evidence>
<comment type="similarity">
    <text evidence="6">Belongs to the exbB/tolQ family.</text>
</comment>
<keyword evidence="6" id="KW-0813">Transport</keyword>
<name>A0A2A5WIV6_9GAMM</name>
<evidence type="ECO:0000256" key="6">
    <source>
        <dbReference type="RuleBase" id="RU004057"/>
    </source>
</evidence>
<keyword evidence="3 7" id="KW-0812">Transmembrane</keyword>
<keyword evidence="4 7" id="KW-1133">Transmembrane helix</keyword>
<gene>
    <name evidence="9" type="ORF">CNE99_09890</name>
</gene>
<dbReference type="Pfam" id="PF01618">
    <property type="entry name" value="MotA_ExbB"/>
    <property type="match status" value="1"/>
</dbReference>
<keyword evidence="5 7" id="KW-0472">Membrane</keyword>
<evidence type="ECO:0000256" key="7">
    <source>
        <dbReference type="SAM" id="Phobius"/>
    </source>
</evidence>
<dbReference type="PANTHER" id="PTHR30625">
    <property type="entry name" value="PROTEIN TOLQ"/>
    <property type="match status" value="1"/>
</dbReference>
<feature type="transmembrane region" description="Helical" evidence="7">
    <location>
        <begin position="90"/>
        <end position="111"/>
    </location>
</feature>
<feature type="domain" description="MotA/TolQ/ExbB proton channel" evidence="8">
    <location>
        <begin position="59"/>
        <end position="163"/>
    </location>
</feature>
<dbReference type="GO" id="GO:0017038">
    <property type="term" value="P:protein import"/>
    <property type="evidence" value="ECO:0007669"/>
    <property type="project" value="TreeGrafter"/>
</dbReference>
<dbReference type="GO" id="GO:0005886">
    <property type="term" value="C:plasma membrane"/>
    <property type="evidence" value="ECO:0007669"/>
    <property type="project" value="UniProtKB-SubCell"/>
</dbReference>
<evidence type="ECO:0000256" key="3">
    <source>
        <dbReference type="ARBA" id="ARBA00022692"/>
    </source>
</evidence>
<evidence type="ECO:0000259" key="8">
    <source>
        <dbReference type="Pfam" id="PF01618"/>
    </source>
</evidence>
<accession>A0A2A5WIV6</accession>
<comment type="caution">
    <text evidence="9">The sequence shown here is derived from an EMBL/GenBank/DDBJ whole genome shotgun (WGS) entry which is preliminary data.</text>
</comment>